<evidence type="ECO:0000256" key="1">
    <source>
        <dbReference type="SAM" id="MobiDB-lite"/>
    </source>
</evidence>
<proteinExistence type="predicted"/>
<dbReference type="RefSeq" id="WP_105747208.1">
    <property type="nucleotide sequence ID" value="NZ_PVLQ01000012.1"/>
</dbReference>
<protein>
    <submittedName>
        <fullName evidence="2">Uncharacterized protein</fullName>
    </submittedName>
</protein>
<dbReference type="EMBL" id="PVLQ01000012">
    <property type="protein sequence ID" value="PRD66368.1"/>
    <property type="molecule type" value="Genomic_DNA"/>
</dbReference>
<name>A0A2S9K7F7_9BURK</name>
<organism evidence="2 3">
    <name type="scientific">Malikia granosa</name>
    <dbReference type="NCBI Taxonomy" id="263067"/>
    <lineage>
        <taxon>Bacteria</taxon>
        <taxon>Pseudomonadati</taxon>
        <taxon>Pseudomonadota</taxon>
        <taxon>Betaproteobacteria</taxon>
        <taxon>Burkholderiales</taxon>
        <taxon>Comamonadaceae</taxon>
        <taxon>Malikia</taxon>
    </lineage>
</organism>
<dbReference type="Proteomes" id="UP000238589">
    <property type="component" value="Unassembled WGS sequence"/>
</dbReference>
<reference evidence="2 3" key="1">
    <citation type="submission" date="2018-03" db="EMBL/GenBank/DDBJ databases">
        <title>Comparative genomics illustrates the genes involved in a hyperalkaliphilic mechanisms of Serpentinomonas isolated from highly-alkaline calcium-rich serpentinized springs.</title>
        <authorList>
            <person name="Suzuki S."/>
            <person name="Ishii S."/>
            <person name="Walworth N."/>
            <person name="Bird L."/>
            <person name="Kuenen J.G."/>
            <person name="Nealson K.H."/>
        </authorList>
    </citation>
    <scope>NUCLEOTIDE SEQUENCE [LARGE SCALE GENOMIC DNA]</scope>
    <source>
        <strain evidence="2 3">P1</strain>
    </source>
</reference>
<comment type="caution">
    <text evidence="2">The sequence shown here is derived from an EMBL/GenBank/DDBJ whole genome shotgun (WGS) entry which is preliminary data.</text>
</comment>
<evidence type="ECO:0000313" key="2">
    <source>
        <dbReference type="EMBL" id="PRD66368.1"/>
    </source>
</evidence>
<accession>A0A2S9K7F7</accession>
<feature type="compositionally biased region" description="Basic and acidic residues" evidence="1">
    <location>
        <begin position="75"/>
        <end position="87"/>
    </location>
</feature>
<evidence type="ECO:0000313" key="3">
    <source>
        <dbReference type="Proteomes" id="UP000238589"/>
    </source>
</evidence>
<sequence>MTTQSDLDTINASYPHIGKVLSEKWGTKDIVTYIEQLLQDTRDGSRRGFPFQVMAALVNIQSQHLSLTGTAPDPQEIKDTWARHSHL</sequence>
<feature type="region of interest" description="Disordered" evidence="1">
    <location>
        <begin position="68"/>
        <end position="87"/>
    </location>
</feature>
<keyword evidence="3" id="KW-1185">Reference proteome</keyword>
<gene>
    <name evidence="2" type="ORF">C6P64_03475</name>
</gene>
<dbReference type="OrthoDB" id="8913080at2"/>
<dbReference type="AlphaFoldDB" id="A0A2S9K7F7"/>